<reference evidence="9" key="1">
    <citation type="journal article" date="2012" name="Nature">
        <title>The oyster genome reveals stress adaptation and complexity of shell formation.</title>
        <authorList>
            <person name="Zhang G."/>
            <person name="Fang X."/>
            <person name="Guo X."/>
            <person name="Li L."/>
            <person name="Luo R."/>
            <person name="Xu F."/>
            <person name="Yang P."/>
            <person name="Zhang L."/>
            <person name="Wang X."/>
            <person name="Qi H."/>
            <person name="Xiong Z."/>
            <person name="Que H."/>
            <person name="Xie Y."/>
            <person name="Holland P.W."/>
            <person name="Paps J."/>
            <person name="Zhu Y."/>
            <person name="Wu F."/>
            <person name="Chen Y."/>
            <person name="Wang J."/>
            <person name="Peng C."/>
            <person name="Meng J."/>
            <person name="Yang L."/>
            <person name="Liu J."/>
            <person name="Wen B."/>
            <person name="Zhang N."/>
            <person name="Huang Z."/>
            <person name="Zhu Q."/>
            <person name="Feng Y."/>
            <person name="Mount A."/>
            <person name="Hedgecock D."/>
            <person name="Xu Z."/>
            <person name="Liu Y."/>
            <person name="Domazet-Loso T."/>
            <person name="Du Y."/>
            <person name="Sun X."/>
            <person name="Zhang S."/>
            <person name="Liu B."/>
            <person name="Cheng P."/>
            <person name="Jiang X."/>
            <person name="Li J."/>
            <person name="Fan D."/>
            <person name="Wang W."/>
            <person name="Fu W."/>
            <person name="Wang T."/>
            <person name="Wang B."/>
            <person name="Zhang J."/>
            <person name="Peng Z."/>
            <person name="Li Y."/>
            <person name="Li N."/>
            <person name="Wang J."/>
            <person name="Chen M."/>
            <person name="He Y."/>
            <person name="Tan F."/>
            <person name="Song X."/>
            <person name="Zheng Q."/>
            <person name="Huang R."/>
            <person name="Yang H."/>
            <person name="Du X."/>
            <person name="Chen L."/>
            <person name="Yang M."/>
            <person name="Gaffney P.M."/>
            <person name="Wang S."/>
            <person name="Luo L."/>
            <person name="She Z."/>
            <person name="Ming Y."/>
            <person name="Huang W."/>
            <person name="Zhang S."/>
            <person name="Huang B."/>
            <person name="Zhang Y."/>
            <person name="Qu T."/>
            <person name="Ni P."/>
            <person name="Miao G."/>
            <person name="Wang J."/>
            <person name="Wang Q."/>
            <person name="Steinberg C.E."/>
            <person name="Wang H."/>
            <person name="Li N."/>
            <person name="Qian L."/>
            <person name="Zhang G."/>
            <person name="Li Y."/>
            <person name="Yang H."/>
            <person name="Liu X."/>
            <person name="Wang J."/>
            <person name="Yin Y."/>
            <person name="Wang J."/>
        </authorList>
    </citation>
    <scope>NUCLEOTIDE SEQUENCE [LARGE SCALE GENOMIC DNA]</scope>
    <source>
        <strain evidence="9">05x7-T-G4-1.051#20</strain>
    </source>
</reference>
<dbReference type="InterPro" id="IPR039891">
    <property type="entry name" value="VWA8"/>
</dbReference>
<dbReference type="GO" id="GO:0016887">
    <property type="term" value="F:ATP hydrolysis activity"/>
    <property type="evidence" value="ECO:0007669"/>
    <property type="project" value="InterPro"/>
</dbReference>
<dbReference type="PANTHER" id="PTHR21610:SF9">
    <property type="entry name" value="VON WILLEBRAND FACTOR A DOMAIN-CONTAINING PROTEIN 8"/>
    <property type="match status" value="1"/>
</dbReference>
<comment type="subcellular location">
    <subcellularLocation>
        <location evidence="1">Mitochondrion</location>
    </subcellularLocation>
</comment>
<dbReference type="FunFam" id="3.40.50.300:FF:000587">
    <property type="entry name" value="von Willebrand factor A domain containing 8"/>
    <property type="match status" value="1"/>
</dbReference>
<dbReference type="PROSITE" id="PS50234">
    <property type="entry name" value="VWFA"/>
    <property type="match status" value="1"/>
</dbReference>
<keyword evidence="4" id="KW-0809">Transit peptide</keyword>
<evidence type="ECO:0000313" key="9">
    <source>
        <dbReference type="EMBL" id="EKC22350.1"/>
    </source>
</evidence>
<dbReference type="InterPro" id="IPR027417">
    <property type="entry name" value="P-loop_NTPase"/>
</dbReference>
<dbReference type="HOGENOM" id="CLU_001400_0_0_1"/>
<dbReference type="InterPro" id="IPR036465">
    <property type="entry name" value="vWFA_dom_sf"/>
</dbReference>
<dbReference type="Gene3D" id="3.40.50.300">
    <property type="entry name" value="P-loop containing nucleotide triphosphate hydrolases"/>
    <property type="match status" value="3"/>
</dbReference>
<accession>K1Q0K2</accession>
<organism evidence="9">
    <name type="scientific">Magallana gigas</name>
    <name type="common">Pacific oyster</name>
    <name type="synonym">Crassostrea gigas</name>
    <dbReference type="NCBI Taxonomy" id="29159"/>
    <lineage>
        <taxon>Eukaryota</taxon>
        <taxon>Metazoa</taxon>
        <taxon>Spiralia</taxon>
        <taxon>Lophotrochozoa</taxon>
        <taxon>Mollusca</taxon>
        <taxon>Bivalvia</taxon>
        <taxon>Autobranchia</taxon>
        <taxon>Pteriomorphia</taxon>
        <taxon>Ostreida</taxon>
        <taxon>Ostreoidea</taxon>
        <taxon>Ostreidae</taxon>
        <taxon>Magallana</taxon>
    </lineage>
</organism>
<keyword evidence="5" id="KW-0496">Mitochondrion</keyword>
<dbReference type="SMART" id="SM00327">
    <property type="entry name" value="VWA"/>
    <property type="match status" value="1"/>
</dbReference>
<dbReference type="Gene3D" id="3.40.50.410">
    <property type="entry name" value="von Willebrand factor, type A domain"/>
    <property type="match status" value="1"/>
</dbReference>
<gene>
    <name evidence="9" type="ORF">CGI_10002439</name>
</gene>
<comment type="function">
    <text evidence="6">Exhibits ATPase activity in vitro.</text>
</comment>
<sequence>MSWIRRMSGNRSNSRLQVLKNILKNGPERNDYFLTIRRCSNQAKNGTEQVSIGDITVTVRPPRNVEVVPVKYLQDTPPQSVLHHLKWIMQKDGLKQDVFLIGGPGPLRRQVAMMYLELTKREVEYVSLSRDTTETDIKQRREIVSGTAYYHDQPAVKAAIEGRVLVLEGIEKAERNVLPILNNLLENREMQLDDGRFLMSAERYDKLLDDHSIEELDALKLVRVNENFRVIALGHPVPRYRGNALDPPLRSRFQSRDINALPFKEQLEYLQEEFSGIPVAKISQILSFGTAVNSQESSTLGLPDFPISNISGAVKMLQTNPNLEVTDVIDKLYPYSVILNKEGVSSVQNLLKTFKLQHKDKYINKGQIVSVKDRDQGLVSVETDKSKTFDVLKGCLETNMENESFIPTPYHNSVLVELIQTHAAHDFCVIGARGCGKSILVEKFAQLLGYELEPIMLYQDMTSRDLLQKRITEPNGDTTWMMSPLVEAALNGRLAVLDGLHRINQGSFAVLHRLIHDRELQLFDGTRLLRHDRYEQIKANSEMTDEDMKERKVFPIHPAFRIIALSEPPVPGSASQQWMTPEMLTMFLFHHLRPLSLKEEVDVVTKVVQKCPNMDKLLKFVHELRKSTDPAMTSIAASLSTRQLIRIAKRLASFPSKDLHGIIQKACMSSFLPKLPRDSLEQTMEAADIKVTPKADVDTNNNPDHLITWMMSPLVEAALNGRLAVLDGLHRINQGSFAVLHRLIHDRELQLFDGTRLLRHDRYEQIKANSEMTDEDMKERKVFPIHPAFRIIALSEPPVPGSASQQWMTPEMLTMFLFHHLRPLSLKEEVDVVTKVVQKCPNMDKLLKFVHELRKSTDPAMTSIAASLSTRQLIRIAKRLASFPSKDLHGIIQKACMSSFLPKLPRDSLEQTMEAADIKVTPKADVDTNNNPDHLITCSVKDGMLTIGNTQVTVFNPGNKTKVPDVLFYENPQHLAVMEDMLKDFLLGEHLLLVGNQGVGKNKIVDRFLHLMNKPREYIQLHRDTTVQTLTLQPTVKDGVIVYEDSPLVRAVKMGHVLVVDEADKAPTHVTCILKTLIESGEMHLADGRRIVSHKSGHVSLDNTIVGHPDFRMIVLANRPGFPFLGNDFFGAMGDIFSCHAILNPDMESEMSMLQQYGPNVHRNVLEKLVNAFGELRSMADQGLISYPYSTREVVNIVKHMEKYPNDGLRKVVKNVFDFDAYSKELQETIIKTMHKHGIPYGVSQAEVNLAKEFPLPPLSKTGSWSIQRPEQKRRTAMMSLPVETSEIVIKGPLEVFPQSVAMEKNTARASLFTEQESYWNIPMHETNIISDVAVTKASNQAAGKFDIIHIVTANPIGLFSVNPKLSTCSVLDLYDMFPSTSGSYRPRVRIAPLAEPLDSNVFLHEEVTNSVLVVNFKTGDVCRLSSRALPEIPTEKRRFPASALQTVNPYRMCPSTLPDAKGTILFYKEGGDNIVAVTGKYAHSVDVPLVIKQAHQAGADQWLLSNDKDEKFLVQMADDNSFLLYPISESGDRSLVRGLSSVPLSDEQLKLSLRNENAGPNRTSVLRDSYVSVLKGFPGSSDVEVYSSPREPLPENKSQAQEIVNAPTFGLFGSSTTKPDVNPTKRSQIVCLPDSGQIVEGLPKWKVPESSLTSAERAREVSGYLEVIDPVNHMLRYIPVPPATRQSPYLSWMSSIADSHLFVAPMSEDGLVTVDVGGCIRTWETALVNLQRSLGEWKNMMGLDDGRPLQITKERESGRKAEGPKHGKIDPKNAPHHGGNTWAGGTGGSNTAGLGGIGGPYRLDAGHKVYQVPQHEKDAVPEHVREAARDMAQKAFKERLREINMSEYDADVYEEFSKAVRNQVSSLRVILDSLQAKGKERQWLKNQAYGDLDDSKLIEGITGEKSIYKRRGEKDPELGTPQEKPKRIRLLVDVSGSMYRFNGYDGRMNREMEATLMMMEALEKYEEKFKYDIYGHSGEDHKVVLVDKDKVPTNNKERLIVIKTMHAHSQFCLSGDTTLMATQHASDELAKEEADEHFLIILSDANFDRYGISPRKFGEILKKNEKVNAYVVFIGSLEDQASQLIKQLPTGHAFICLDTKNLPQILQQIFTSTMLSGR</sequence>
<evidence type="ECO:0000259" key="8">
    <source>
        <dbReference type="PROSITE" id="PS50234"/>
    </source>
</evidence>
<dbReference type="FunFam" id="3.40.50.300:FF:000663">
    <property type="entry name" value="von Willebrand factor A domain containing 8"/>
    <property type="match status" value="1"/>
</dbReference>
<proteinExistence type="predicted"/>
<dbReference type="InParanoid" id="K1Q0K2"/>
<evidence type="ECO:0000256" key="1">
    <source>
        <dbReference type="ARBA" id="ARBA00004173"/>
    </source>
</evidence>
<dbReference type="GO" id="GO:0005739">
    <property type="term" value="C:mitochondrion"/>
    <property type="evidence" value="ECO:0007669"/>
    <property type="project" value="UniProtKB-SubCell"/>
</dbReference>
<dbReference type="InterPro" id="IPR011704">
    <property type="entry name" value="ATPase_dyneun-rel_AAA"/>
</dbReference>
<dbReference type="SUPFAM" id="SSF52540">
    <property type="entry name" value="P-loop containing nucleoside triphosphate hydrolases"/>
    <property type="match status" value="4"/>
</dbReference>
<evidence type="ECO:0000256" key="4">
    <source>
        <dbReference type="ARBA" id="ARBA00022946"/>
    </source>
</evidence>
<evidence type="ECO:0000256" key="5">
    <source>
        <dbReference type="ARBA" id="ARBA00023128"/>
    </source>
</evidence>
<dbReference type="PANTHER" id="PTHR21610">
    <property type="entry name" value="VON WILLEBRAND FACTOR A DOMAIN-CONTAINING PROTEIN 8"/>
    <property type="match status" value="1"/>
</dbReference>
<dbReference type="InterPro" id="IPR002035">
    <property type="entry name" value="VWF_A"/>
</dbReference>
<dbReference type="EMBL" id="JH818819">
    <property type="protein sequence ID" value="EKC22350.1"/>
    <property type="molecule type" value="Genomic_DNA"/>
</dbReference>
<evidence type="ECO:0000256" key="2">
    <source>
        <dbReference type="ARBA" id="ARBA00022741"/>
    </source>
</evidence>
<dbReference type="SUPFAM" id="SSF53300">
    <property type="entry name" value="vWA-like"/>
    <property type="match status" value="1"/>
</dbReference>
<keyword evidence="3" id="KW-0067">ATP-binding</keyword>
<keyword evidence="2" id="KW-0547">Nucleotide-binding</keyword>
<evidence type="ECO:0000256" key="7">
    <source>
        <dbReference type="ARBA" id="ARBA00070377"/>
    </source>
</evidence>
<protein>
    <recommendedName>
        <fullName evidence="7">von Willebrand factor A domain-containing protein 8</fullName>
    </recommendedName>
</protein>
<dbReference type="FunCoup" id="K1Q0K2">
    <property type="interactions" value="946"/>
</dbReference>
<evidence type="ECO:0000256" key="6">
    <source>
        <dbReference type="ARBA" id="ARBA00055988"/>
    </source>
</evidence>
<dbReference type="Pfam" id="PF07728">
    <property type="entry name" value="AAA_5"/>
    <property type="match status" value="4"/>
</dbReference>
<name>K1Q0K2_MAGGI</name>
<feature type="domain" description="VWFA" evidence="8">
    <location>
        <begin position="1928"/>
        <end position="2110"/>
    </location>
</feature>
<dbReference type="GO" id="GO:0005524">
    <property type="term" value="F:ATP binding"/>
    <property type="evidence" value="ECO:0007669"/>
    <property type="project" value="UniProtKB-KW"/>
</dbReference>
<evidence type="ECO:0000256" key="3">
    <source>
        <dbReference type="ARBA" id="ARBA00022840"/>
    </source>
</evidence>